<evidence type="ECO:0000256" key="7">
    <source>
        <dbReference type="ARBA" id="ARBA00023242"/>
    </source>
</evidence>
<dbReference type="Proteomes" id="UP000184300">
    <property type="component" value="Unassembled WGS sequence"/>
</dbReference>
<dbReference type="Pfam" id="PF00569">
    <property type="entry name" value="ZZ"/>
    <property type="match status" value="1"/>
</dbReference>
<dbReference type="PROSITE" id="PS51184">
    <property type="entry name" value="JMJC"/>
    <property type="match status" value="1"/>
</dbReference>
<dbReference type="SUPFAM" id="SSF51197">
    <property type="entry name" value="Clavaminate synthase-like"/>
    <property type="match status" value="1"/>
</dbReference>
<feature type="region of interest" description="Disordered" evidence="9">
    <location>
        <begin position="648"/>
        <end position="701"/>
    </location>
</feature>
<dbReference type="SMART" id="SM00558">
    <property type="entry name" value="JmjC"/>
    <property type="match status" value="1"/>
</dbReference>
<organism evidence="11 12">
    <name type="scientific">Aspergillus glaucus CBS 516.65</name>
    <dbReference type="NCBI Taxonomy" id="1160497"/>
    <lineage>
        <taxon>Eukaryota</taxon>
        <taxon>Fungi</taxon>
        <taxon>Dikarya</taxon>
        <taxon>Ascomycota</taxon>
        <taxon>Pezizomycotina</taxon>
        <taxon>Eurotiomycetes</taxon>
        <taxon>Eurotiomycetidae</taxon>
        <taxon>Eurotiales</taxon>
        <taxon>Aspergillaceae</taxon>
        <taxon>Aspergillus</taxon>
        <taxon>Aspergillus subgen. Aspergillus</taxon>
    </lineage>
</organism>
<feature type="domain" description="JmjC" evidence="10">
    <location>
        <begin position="125"/>
        <end position="292"/>
    </location>
</feature>
<evidence type="ECO:0000256" key="1">
    <source>
        <dbReference type="ARBA" id="ARBA00004123"/>
    </source>
</evidence>
<evidence type="ECO:0000256" key="3">
    <source>
        <dbReference type="ARBA" id="ARBA00022771"/>
    </source>
</evidence>
<dbReference type="EMBL" id="KV878890">
    <property type="protein sequence ID" value="OJJ87676.1"/>
    <property type="molecule type" value="Genomic_DNA"/>
</dbReference>
<keyword evidence="4" id="KW-0862">Zinc</keyword>
<evidence type="ECO:0000256" key="6">
    <source>
        <dbReference type="ARBA" id="ARBA00023163"/>
    </source>
</evidence>
<dbReference type="AlphaFoldDB" id="A0A1L9VUV5"/>
<dbReference type="GO" id="GO:0008270">
    <property type="term" value="F:zinc ion binding"/>
    <property type="evidence" value="ECO:0007669"/>
    <property type="project" value="UniProtKB-KW"/>
</dbReference>
<keyword evidence="3" id="KW-0863">Zinc-finger</keyword>
<evidence type="ECO:0000313" key="11">
    <source>
        <dbReference type="EMBL" id="OJJ87676.1"/>
    </source>
</evidence>
<dbReference type="InterPro" id="IPR043145">
    <property type="entry name" value="Znf_ZZ_sf"/>
</dbReference>
<dbReference type="Gene3D" id="3.30.60.90">
    <property type="match status" value="1"/>
</dbReference>
<dbReference type="GO" id="GO:0005634">
    <property type="term" value="C:nucleus"/>
    <property type="evidence" value="ECO:0007669"/>
    <property type="project" value="UniProtKB-SubCell"/>
</dbReference>
<keyword evidence="7" id="KW-0539">Nucleus</keyword>
<accession>A0A1L9VUV5</accession>
<evidence type="ECO:0000259" key="10">
    <source>
        <dbReference type="PROSITE" id="PS51184"/>
    </source>
</evidence>
<evidence type="ECO:0000313" key="12">
    <source>
        <dbReference type="Proteomes" id="UP000184300"/>
    </source>
</evidence>
<protein>
    <recommendedName>
        <fullName evidence="10">JmjC domain-containing protein</fullName>
    </recommendedName>
</protein>
<reference evidence="12" key="1">
    <citation type="journal article" date="2017" name="Genome Biol.">
        <title>Comparative genomics reveals high biological diversity and specific adaptations in the industrially and medically important fungal genus Aspergillus.</title>
        <authorList>
            <person name="de Vries R.P."/>
            <person name="Riley R."/>
            <person name="Wiebenga A."/>
            <person name="Aguilar-Osorio G."/>
            <person name="Amillis S."/>
            <person name="Uchima C.A."/>
            <person name="Anderluh G."/>
            <person name="Asadollahi M."/>
            <person name="Askin M."/>
            <person name="Barry K."/>
            <person name="Battaglia E."/>
            <person name="Bayram O."/>
            <person name="Benocci T."/>
            <person name="Braus-Stromeyer S.A."/>
            <person name="Caldana C."/>
            <person name="Canovas D."/>
            <person name="Cerqueira G.C."/>
            <person name="Chen F."/>
            <person name="Chen W."/>
            <person name="Choi C."/>
            <person name="Clum A."/>
            <person name="Dos Santos R.A."/>
            <person name="Damasio A.R."/>
            <person name="Diallinas G."/>
            <person name="Emri T."/>
            <person name="Fekete E."/>
            <person name="Flipphi M."/>
            <person name="Freyberg S."/>
            <person name="Gallo A."/>
            <person name="Gournas C."/>
            <person name="Habgood R."/>
            <person name="Hainaut M."/>
            <person name="Harispe M.L."/>
            <person name="Henrissat B."/>
            <person name="Hilden K.S."/>
            <person name="Hope R."/>
            <person name="Hossain A."/>
            <person name="Karabika E."/>
            <person name="Karaffa L."/>
            <person name="Karanyi Z."/>
            <person name="Krasevec N."/>
            <person name="Kuo A."/>
            <person name="Kusch H."/>
            <person name="LaButti K."/>
            <person name="Lagendijk E.L."/>
            <person name="Lapidus A."/>
            <person name="Levasseur A."/>
            <person name="Lindquist E."/>
            <person name="Lipzen A."/>
            <person name="Logrieco A.F."/>
            <person name="MacCabe A."/>
            <person name="Maekelae M.R."/>
            <person name="Malavazi I."/>
            <person name="Melin P."/>
            <person name="Meyer V."/>
            <person name="Mielnichuk N."/>
            <person name="Miskei M."/>
            <person name="Molnar A.P."/>
            <person name="Mule G."/>
            <person name="Ngan C.Y."/>
            <person name="Orejas M."/>
            <person name="Orosz E."/>
            <person name="Ouedraogo J.P."/>
            <person name="Overkamp K.M."/>
            <person name="Park H.-S."/>
            <person name="Perrone G."/>
            <person name="Piumi F."/>
            <person name="Punt P.J."/>
            <person name="Ram A.F."/>
            <person name="Ramon A."/>
            <person name="Rauscher S."/>
            <person name="Record E."/>
            <person name="Riano-Pachon D.M."/>
            <person name="Robert V."/>
            <person name="Roehrig J."/>
            <person name="Ruller R."/>
            <person name="Salamov A."/>
            <person name="Salih N.S."/>
            <person name="Samson R.A."/>
            <person name="Sandor E."/>
            <person name="Sanguinetti M."/>
            <person name="Schuetze T."/>
            <person name="Sepcic K."/>
            <person name="Shelest E."/>
            <person name="Sherlock G."/>
            <person name="Sophianopoulou V."/>
            <person name="Squina F.M."/>
            <person name="Sun H."/>
            <person name="Susca A."/>
            <person name="Todd R.B."/>
            <person name="Tsang A."/>
            <person name="Unkles S.E."/>
            <person name="van de Wiele N."/>
            <person name="van Rossen-Uffink D."/>
            <person name="Oliveira J.V."/>
            <person name="Vesth T.C."/>
            <person name="Visser J."/>
            <person name="Yu J.-H."/>
            <person name="Zhou M."/>
            <person name="Andersen M.R."/>
            <person name="Archer D.B."/>
            <person name="Baker S.E."/>
            <person name="Benoit I."/>
            <person name="Brakhage A.A."/>
            <person name="Braus G.H."/>
            <person name="Fischer R."/>
            <person name="Frisvad J.C."/>
            <person name="Goldman G.H."/>
            <person name="Houbraken J."/>
            <person name="Oakley B."/>
            <person name="Pocsi I."/>
            <person name="Scazzocchio C."/>
            <person name="Seiboth B."/>
            <person name="vanKuyk P.A."/>
            <person name="Wortman J."/>
            <person name="Dyer P.S."/>
            <person name="Grigoriev I.V."/>
        </authorList>
    </citation>
    <scope>NUCLEOTIDE SEQUENCE [LARGE SCALE GENOMIC DNA]</scope>
    <source>
        <strain evidence="12">CBS 516.65</strain>
    </source>
</reference>
<evidence type="ECO:0000256" key="2">
    <source>
        <dbReference type="ARBA" id="ARBA00022723"/>
    </source>
</evidence>
<dbReference type="PROSITE" id="PS01357">
    <property type="entry name" value="ZF_ZZ_1"/>
    <property type="match status" value="1"/>
</dbReference>
<dbReference type="RefSeq" id="XP_022404359.1">
    <property type="nucleotide sequence ID" value="XM_022550620.1"/>
</dbReference>
<comment type="subcellular location">
    <subcellularLocation>
        <location evidence="1">Nucleus</location>
    </subcellularLocation>
</comment>
<dbReference type="GeneID" id="34466880"/>
<keyword evidence="5" id="KW-0805">Transcription regulation</keyword>
<dbReference type="InterPro" id="IPR000433">
    <property type="entry name" value="Znf_ZZ"/>
</dbReference>
<proteinExistence type="predicted"/>
<dbReference type="InterPro" id="IPR018866">
    <property type="entry name" value="Znf-4CXXC_R1"/>
</dbReference>
<name>A0A1L9VUV5_ASPGL</name>
<keyword evidence="6" id="KW-0804">Transcription</keyword>
<evidence type="ECO:0000256" key="8">
    <source>
        <dbReference type="SAM" id="Coils"/>
    </source>
</evidence>
<dbReference type="Pfam" id="PF10497">
    <property type="entry name" value="zf-4CXXC_R1"/>
    <property type="match status" value="1"/>
</dbReference>
<gene>
    <name evidence="11" type="ORF">ASPGLDRAFT_980112</name>
</gene>
<evidence type="ECO:0000256" key="5">
    <source>
        <dbReference type="ARBA" id="ARBA00023015"/>
    </source>
</evidence>
<keyword evidence="2" id="KW-0479">Metal-binding</keyword>
<feature type="region of interest" description="Disordered" evidence="9">
    <location>
        <begin position="559"/>
        <end position="585"/>
    </location>
</feature>
<dbReference type="Gene3D" id="2.60.120.650">
    <property type="entry name" value="Cupin"/>
    <property type="match status" value="1"/>
</dbReference>
<keyword evidence="8" id="KW-0175">Coiled coil</keyword>
<keyword evidence="12" id="KW-1185">Reference proteome</keyword>
<dbReference type="SUPFAM" id="SSF57850">
    <property type="entry name" value="RING/U-box"/>
    <property type="match status" value="1"/>
</dbReference>
<evidence type="ECO:0000256" key="9">
    <source>
        <dbReference type="SAM" id="MobiDB-lite"/>
    </source>
</evidence>
<evidence type="ECO:0000256" key="4">
    <source>
        <dbReference type="ARBA" id="ARBA00022833"/>
    </source>
</evidence>
<feature type="coiled-coil region" evidence="8">
    <location>
        <begin position="734"/>
        <end position="761"/>
    </location>
</feature>
<sequence length="785" mass="88297">MNASEQETATASTLLQSGFPFCPFPQYQLEDLPTEGVLEWVEEKLDAGQPFVVRGFDRLDTWDAALLTRESLFNLLSLDSILVRNCQTGRDIRASVQELLRSERSGRKEKRRIRESLYAKDLQCPPRWAESLDALLPEPFRCLGSLDLFRVLPKHIAPEVFMAYVGTRNSFSGFHRCFSGTVALNFLLEVDGTGPGTVCYGTDRDSQEKYNIFTEKLGLSPHTDWVNILPAQMKPADFPIYVYDQRPGDLIIFPSATAHQVCNLAPSVTKVVWNILHLSSLMAFRQDVQPAYQHQCHADTGRVPLVPFNSLHRAFESKEHYRTNELTTLADIFQKLVDDQIIEREIDTPMRPVDPQSGVIECNFCGSTIWNRHLHCDECGDFDLCMTCFISGRSCKHTPAYSWAQIVPIPECKDLVKHVWNMFGLAPRHSLPASSKSLGTLAAQAVLTRQDSTERLCHLCRDSHPQWKGISCERCSSFFCYRGLFRHFDIETIALLRNVGPWTCPKCSRICNCRCCHFPQPYQRKHRPAGPRVKAIDSRGSVYGFMDNVFDHKRGKRPTAAIEDTSTLSQDSPQGQKRPRTESSDMLLDIWKQDRFRRPRSRILTNRTSTSPLGLPPISELPGMGSTNSRIEAPVRISDLLVQQGSLPTNEGADRRAFTSPSSSAHNASPRYEARSGGITVTPTRPEKPRPHAVAGPQTSAVPGLGDIHSLEKRLEALRTYANGLLELSLTDSHTQVLDRIQQLQGQVEAAKRKKAEALLSSLRTDFPDLADVAMEEARRRGVLQ</sequence>
<dbReference type="OrthoDB" id="298344at2759"/>
<dbReference type="VEuPathDB" id="FungiDB:ASPGLDRAFT_980112"/>
<dbReference type="CDD" id="cd02249">
    <property type="entry name" value="ZZ"/>
    <property type="match status" value="1"/>
</dbReference>
<dbReference type="InterPro" id="IPR003347">
    <property type="entry name" value="JmjC_dom"/>
</dbReference>
<feature type="compositionally biased region" description="Polar residues" evidence="9">
    <location>
        <begin position="564"/>
        <end position="575"/>
    </location>
</feature>